<name>A0AAV1E5A0_OLDCO</name>
<dbReference type="AlphaFoldDB" id="A0AAV1E5A0"/>
<accession>A0AAV1E5A0</accession>
<sequence>MTPTLLDVCVITGLPVIADVAVDSHVTDDDAAVAAAGQLRSYGPFINENKGHTSRLHHIRFPAMWLNRYVFPRKSFQMTMDWYHVVGKLASGVQMNLAEAILAMLYHCLHEARHNPVDTLSGPLWLLHFWLYMYFLSLKPKGIHPVESGEPLCLVVHQYSAPNYDATQVFKTVFESTPNIEASVQQLSHDWWHKSFGEVCHAEAENGKWSSHGKFGLASVWSHLLSVRDLFYGCKSAQSRNVVADMHVENYPANMVARQFGFAQSVPHFDVSCWNTGRLGREKLTMSQYTTHRVLMDLRGRSAATIPFNFCFDVTPGFADWWYELSIGMYSSGFEAIKTSFGIGKFAKNKSVGGVAETKKKGDTAAKSGGQSSTKRTDNRRCQGKKGTGKDAPTSTRRSKRLIGKKRSATEISNKENPVSVSKSEEEETECPGSKKGSIAVAEDRVVQKTVLDIGGARSKKVMKTSSSSAPTASGKKAPPSLESLKARLERTKAAAYVRIEETSRVPEMPLVAALQQITEMFPLSAEEVYNERYDQLSQLLAVMQNSIIEGNMAAAIRLVSLIMAKLLHKSITINFVFDEQLGVFPNIGAIYLARFHVIVRGMLVPQPQSQPPLLINESKTATARREKRNGQVGLQAQDIGRIKQLQAWGGSHDEDTGCKAL</sequence>
<feature type="region of interest" description="Disordered" evidence="1">
    <location>
        <begin position="354"/>
        <end position="437"/>
    </location>
</feature>
<evidence type="ECO:0000256" key="1">
    <source>
        <dbReference type="SAM" id="MobiDB-lite"/>
    </source>
</evidence>
<dbReference type="Proteomes" id="UP001161247">
    <property type="component" value="Chromosome 8"/>
</dbReference>
<evidence type="ECO:0000259" key="2">
    <source>
        <dbReference type="Pfam" id="PF10536"/>
    </source>
</evidence>
<keyword evidence="4" id="KW-1185">Reference proteome</keyword>
<dbReference type="InterPro" id="IPR044824">
    <property type="entry name" value="MAIN-like"/>
</dbReference>
<proteinExistence type="predicted"/>
<evidence type="ECO:0000313" key="4">
    <source>
        <dbReference type="Proteomes" id="UP001161247"/>
    </source>
</evidence>
<feature type="region of interest" description="Disordered" evidence="1">
    <location>
        <begin position="459"/>
        <end position="482"/>
    </location>
</feature>
<evidence type="ECO:0000313" key="3">
    <source>
        <dbReference type="EMBL" id="CAI9115260.1"/>
    </source>
</evidence>
<dbReference type="EMBL" id="OX459125">
    <property type="protein sequence ID" value="CAI9115260.1"/>
    <property type="molecule type" value="Genomic_DNA"/>
</dbReference>
<dbReference type="InterPro" id="IPR019557">
    <property type="entry name" value="AminoTfrase-like_pln_mobile"/>
</dbReference>
<protein>
    <submittedName>
        <fullName evidence="3">OLC1v1016113C1</fullName>
    </submittedName>
</protein>
<feature type="domain" description="Aminotransferase-like plant mobile" evidence="2">
    <location>
        <begin position="1"/>
        <end position="322"/>
    </location>
</feature>
<dbReference type="GO" id="GO:0010073">
    <property type="term" value="P:meristem maintenance"/>
    <property type="evidence" value="ECO:0007669"/>
    <property type="project" value="InterPro"/>
</dbReference>
<gene>
    <name evidence="3" type="ORF">OLC1_LOCUS21825</name>
</gene>
<dbReference type="Pfam" id="PF10536">
    <property type="entry name" value="PMD"/>
    <property type="match status" value="1"/>
</dbReference>
<feature type="compositionally biased region" description="Basic residues" evidence="1">
    <location>
        <begin position="397"/>
        <end position="407"/>
    </location>
</feature>
<organism evidence="3 4">
    <name type="scientific">Oldenlandia corymbosa var. corymbosa</name>
    <dbReference type="NCBI Taxonomy" id="529605"/>
    <lineage>
        <taxon>Eukaryota</taxon>
        <taxon>Viridiplantae</taxon>
        <taxon>Streptophyta</taxon>
        <taxon>Embryophyta</taxon>
        <taxon>Tracheophyta</taxon>
        <taxon>Spermatophyta</taxon>
        <taxon>Magnoliopsida</taxon>
        <taxon>eudicotyledons</taxon>
        <taxon>Gunneridae</taxon>
        <taxon>Pentapetalae</taxon>
        <taxon>asterids</taxon>
        <taxon>lamiids</taxon>
        <taxon>Gentianales</taxon>
        <taxon>Rubiaceae</taxon>
        <taxon>Rubioideae</taxon>
        <taxon>Spermacoceae</taxon>
        <taxon>Hedyotis-Oldenlandia complex</taxon>
        <taxon>Oldenlandia</taxon>
    </lineage>
</organism>
<dbReference type="PANTHER" id="PTHR46033:SF80">
    <property type="entry name" value="PROTEIN MAIN-LIKE 2-LIKE"/>
    <property type="match status" value="1"/>
</dbReference>
<dbReference type="PANTHER" id="PTHR46033">
    <property type="entry name" value="PROTEIN MAIN-LIKE 2"/>
    <property type="match status" value="1"/>
</dbReference>
<reference evidence="3" key="1">
    <citation type="submission" date="2023-03" db="EMBL/GenBank/DDBJ databases">
        <authorList>
            <person name="Julca I."/>
        </authorList>
    </citation>
    <scope>NUCLEOTIDE SEQUENCE</scope>
</reference>